<proteinExistence type="predicted"/>
<name>A0A0S0BVY0_9GAMA</name>
<dbReference type="InterPro" id="IPR004280">
    <property type="entry name" value="Herpes_UL95"/>
</dbReference>
<dbReference type="GeneID" id="65099677"/>
<dbReference type="KEGG" id="vg:65099677"/>
<dbReference type="RefSeq" id="YP_010084680.1">
    <property type="nucleotide sequence ID" value="NC_055142.1"/>
</dbReference>
<reference evidence="1 2" key="1">
    <citation type="journal article" date="2015" name="Virology">
        <title>The genomic sequence of lymphocryptovirus from cynomolgus macaque.</title>
        <authorList>
            <person name="Kamperschroer C."/>
            <person name="Gosink M.M."/>
            <person name="Kumpf S.W."/>
            <person name="O'Donnell L.M."/>
            <person name="Tartaro K.R."/>
        </authorList>
    </citation>
    <scope>NUCLEOTIDE SEQUENCE [LARGE SCALE GENOMIC DNA]</scope>
    <source>
        <strain evidence="1">Pfe-lcl-E3</strain>
    </source>
</reference>
<accession>A0A0S0BVY0</accession>
<dbReference type="Pfam" id="PF03038">
    <property type="entry name" value="Herpes_UL95"/>
    <property type="match status" value="1"/>
</dbReference>
<dbReference type="Proteomes" id="UP000147540">
    <property type="component" value="Segment"/>
</dbReference>
<evidence type="ECO:0000313" key="2">
    <source>
        <dbReference type="Proteomes" id="UP000147540"/>
    </source>
</evidence>
<evidence type="ECO:0000313" key="1">
    <source>
        <dbReference type="EMBL" id="ALF03251.1"/>
    </source>
</evidence>
<organism evidence="1 2">
    <name type="scientific">macacine gammaherpesvirus 10</name>
    <dbReference type="NCBI Taxonomy" id="2560569"/>
    <lineage>
        <taxon>Viruses</taxon>
        <taxon>Duplodnaviria</taxon>
        <taxon>Heunggongvirae</taxon>
        <taxon>Peploviricota</taxon>
        <taxon>Herviviricetes</taxon>
        <taxon>Herpesvirales</taxon>
        <taxon>Orthoherpesviridae</taxon>
        <taxon>Gammaherpesvirinae</taxon>
        <taxon>Lymphocryptovirus</taxon>
        <taxon>Lymphocryptovirus macacinegamma10</taxon>
    </lineage>
</organism>
<dbReference type="EMBL" id="KP676001">
    <property type="protein sequence ID" value="ALF03251.1"/>
    <property type="molecule type" value="Genomic_DNA"/>
</dbReference>
<keyword evidence="2" id="KW-1185">Reference proteome</keyword>
<gene>
    <name evidence="1" type="primary">BGLF3</name>
</gene>
<protein>
    <submittedName>
        <fullName evidence="1">BGLF3</fullName>
    </submittedName>
</protein>
<sequence>MFNAVKADMPDDPMLARRYGQCLELALEACQDTPEQFKLVETPLKSFLLVSNILPQDTRPWQEARDLCQQAEDDYDFSSLALELSPLNPRLPEEWRFGGQGGSTPAEPPRVQKGSGLCFEAYDGDLMRIALTWNKDKVIGQALQILAHSQTWTSLVPEDPLPWLWALFYGPRAHCEERHCVYSAARGRRGPILLPTAVYTPRANIEAFLAHLTRCVYALYADVCDWQGEEIAPPFDVSRLNKMAKQLSLLPQEPVCITRVCLLCLLHKQNLNAQYKRPVGTYDPCLILTGEAERYLVDAVGNYREAATGTTVLYPTYDLGSIVADMVTYEDE</sequence>